<comment type="cofactor">
    <cofactor evidence="1 6">
        <name>FAD</name>
        <dbReference type="ChEBI" id="CHEBI:57692"/>
    </cofactor>
</comment>
<keyword evidence="3 6" id="KW-0285">Flavoprotein</keyword>
<dbReference type="Proteomes" id="UP000542695">
    <property type="component" value="Unassembled WGS sequence"/>
</dbReference>
<dbReference type="Gene3D" id="1.10.8.870">
    <property type="entry name" value="Alpha-glycerophosphate oxidase, cap domain"/>
    <property type="match status" value="1"/>
</dbReference>
<dbReference type="EMBL" id="JACARV010000041">
    <property type="protein sequence ID" value="NWC81591.1"/>
    <property type="molecule type" value="Genomic_DNA"/>
</dbReference>
<evidence type="ECO:0000256" key="5">
    <source>
        <dbReference type="ARBA" id="ARBA00023002"/>
    </source>
</evidence>
<comment type="catalytic activity">
    <reaction evidence="6">
        <text>a quinone + sn-glycerol 3-phosphate = dihydroxyacetone phosphate + a quinol</text>
        <dbReference type="Rhea" id="RHEA:18977"/>
        <dbReference type="ChEBI" id="CHEBI:24646"/>
        <dbReference type="ChEBI" id="CHEBI:57597"/>
        <dbReference type="ChEBI" id="CHEBI:57642"/>
        <dbReference type="ChEBI" id="CHEBI:132124"/>
        <dbReference type="EC" id="1.1.5.3"/>
    </reaction>
</comment>
<dbReference type="PROSITE" id="PS00978">
    <property type="entry name" value="FAD_G3PDH_2"/>
    <property type="match status" value="1"/>
</dbReference>
<feature type="domain" description="Alpha-glycerophosphate oxidase C-terminal" evidence="8">
    <location>
        <begin position="390"/>
        <end position="496"/>
    </location>
</feature>
<dbReference type="SUPFAM" id="SSF51905">
    <property type="entry name" value="FAD/NAD(P)-binding domain"/>
    <property type="match status" value="1"/>
</dbReference>
<dbReference type="InterPro" id="IPR036188">
    <property type="entry name" value="FAD/NAD-bd_sf"/>
</dbReference>
<evidence type="ECO:0000256" key="6">
    <source>
        <dbReference type="RuleBase" id="RU361217"/>
    </source>
</evidence>
<dbReference type="NCBIfam" id="NF009906">
    <property type="entry name" value="PRK13369.1"/>
    <property type="match status" value="1"/>
</dbReference>
<dbReference type="GO" id="GO:0009331">
    <property type="term" value="C:glycerol-3-phosphate dehydrogenase (FAD) complex"/>
    <property type="evidence" value="ECO:0007669"/>
    <property type="project" value="UniProtKB-UniRule"/>
</dbReference>
<dbReference type="RefSeq" id="WP_177010633.1">
    <property type="nucleotide sequence ID" value="NZ_JACARV010000041.1"/>
</dbReference>
<dbReference type="Gene3D" id="3.30.9.10">
    <property type="entry name" value="D-Amino Acid Oxidase, subunit A, domain 2"/>
    <property type="match status" value="1"/>
</dbReference>
<dbReference type="Gene3D" id="3.50.50.60">
    <property type="entry name" value="FAD/NAD(P)-binding domain"/>
    <property type="match status" value="1"/>
</dbReference>
<dbReference type="GO" id="GO:0046168">
    <property type="term" value="P:glycerol-3-phosphate catabolic process"/>
    <property type="evidence" value="ECO:0007669"/>
    <property type="project" value="TreeGrafter"/>
</dbReference>
<dbReference type="GO" id="GO:0004368">
    <property type="term" value="F:glycerol-3-phosphate dehydrogenase (quinone) activity"/>
    <property type="evidence" value="ECO:0007669"/>
    <property type="project" value="UniProtKB-EC"/>
</dbReference>
<comment type="caution">
    <text evidence="9">The sequence shown here is derived from an EMBL/GenBank/DDBJ whole genome shotgun (WGS) entry which is preliminary data.</text>
</comment>
<dbReference type="Gene3D" id="6.10.250.1890">
    <property type="match status" value="1"/>
</dbReference>
<dbReference type="InterPro" id="IPR031656">
    <property type="entry name" value="DAO_C"/>
</dbReference>
<dbReference type="PANTHER" id="PTHR11985:SF15">
    <property type="entry name" value="GLYCEROL-3-PHOSPHATE DEHYDROGENASE, MITOCHONDRIAL"/>
    <property type="match status" value="1"/>
</dbReference>
<comment type="similarity">
    <text evidence="2 6">Belongs to the FAD-dependent glycerol-3-phosphate dehydrogenase family.</text>
</comment>
<keyword evidence="4" id="KW-0274">FAD</keyword>
<evidence type="ECO:0000313" key="10">
    <source>
        <dbReference type="Proteomes" id="UP000542695"/>
    </source>
</evidence>
<evidence type="ECO:0000259" key="7">
    <source>
        <dbReference type="Pfam" id="PF01266"/>
    </source>
</evidence>
<feature type="domain" description="FAD dependent oxidoreductase" evidence="7">
    <location>
        <begin position="16"/>
        <end position="368"/>
    </location>
</feature>
<dbReference type="InterPro" id="IPR006076">
    <property type="entry name" value="FAD-dep_OxRdtase"/>
</dbReference>
<dbReference type="AlphaFoldDB" id="A0A7Y8D2N6"/>
<dbReference type="EC" id="1.1.5.3" evidence="6"/>
<dbReference type="PRINTS" id="PR01001">
    <property type="entry name" value="FADG3PDH"/>
</dbReference>
<name>A0A7Y8D2N6_PSEPU</name>
<dbReference type="PANTHER" id="PTHR11985">
    <property type="entry name" value="GLYCEROL-3-PHOSPHATE DEHYDROGENASE"/>
    <property type="match status" value="1"/>
</dbReference>
<evidence type="ECO:0000256" key="1">
    <source>
        <dbReference type="ARBA" id="ARBA00001974"/>
    </source>
</evidence>
<dbReference type="InterPro" id="IPR000447">
    <property type="entry name" value="G3P_DH_FAD-dep"/>
</dbReference>
<dbReference type="InterPro" id="IPR038299">
    <property type="entry name" value="DAO_C_sf"/>
</dbReference>
<sequence>MSQPVSSQPLLADCYDLAVIGGGINGVGIAADAAGRGLKVFLCEKDDLAQHTSSASSKLIHGGLRYLEHYEFRLVREALAEREVLLAKAPHIVKPMRFVLPHRPHLRPAWMIRAGLFLYDHLGKRKRLGASRSLRFGPGYPLKPAITRGFEYADCAVDDARLVVLNAMAAREQGAHIHTRTRCLRAERVDGLWQVELQHADGSLQTIRARALVNAAGPWVARFIKDDLKLDAPYGIRLIQGSHLIVPRLYEGDHAYILQNEDQRIVFCIPYLDRFTLIGTTDREYSGDPAKVAITGQETDYLLRVVNAHFNHQLSPSDILHTYSGVRPLCNDESDNPSAVTRDYTLALSTTQGEAPLLSVFGGKLTTYRKLAESAMAELKPFFTQMGKSWTASATLPGGEDMSTPQALVDELLARHQWLAPDIAKRWAVTYGSRTWQLLEGVSGPQDLGQAIGGGLFTREVDYLRQTEWAVSSQDILWRRTKLGLFTSESEQRALADYLAQGNARSNAA</sequence>
<protein>
    <recommendedName>
        <fullName evidence="6">Glycerol-3-phosphate dehydrogenase</fullName>
        <ecNumber evidence="6">1.1.5.3</ecNumber>
    </recommendedName>
</protein>
<accession>A0A7Y8D2N6</accession>
<evidence type="ECO:0000259" key="8">
    <source>
        <dbReference type="Pfam" id="PF16901"/>
    </source>
</evidence>
<proteinExistence type="inferred from homology"/>
<evidence type="ECO:0000256" key="4">
    <source>
        <dbReference type="ARBA" id="ARBA00022827"/>
    </source>
</evidence>
<evidence type="ECO:0000256" key="2">
    <source>
        <dbReference type="ARBA" id="ARBA00007330"/>
    </source>
</evidence>
<organism evidence="9 10">
    <name type="scientific">Pseudomonas putida</name>
    <name type="common">Arthrobacter siderocapsulatus</name>
    <dbReference type="NCBI Taxonomy" id="303"/>
    <lineage>
        <taxon>Bacteria</taxon>
        <taxon>Pseudomonadati</taxon>
        <taxon>Pseudomonadota</taxon>
        <taxon>Gammaproteobacteria</taxon>
        <taxon>Pseudomonadales</taxon>
        <taxon>Pseudomonadaceae</taxon>
        <taxon>Pseudomonas</taxon>
    </lineage>
</organism>
<dbReference type="PROSITE" id="PS00977">
    <property type="entry name" value="FAD_G3PDH_1"/>
    <property type="match status" value="1"/>
</dbReference>
<dbReference type="NCBIfam" id="NF008899">
    <property type="entry name" value="PRK12266.1"/>
    <property type="match status" value="1"/>
</dbReference>
<evidence type="ECO:0000256" key="3">
    <source>
        <dbReference type="ARBA" id="ARBA00022630"/>
    </source>
</evidence>
<keyword evidence="5 6" id="KW-0560">Oxidoreductase</keyword>
<evidence type="ECO:0000313" key="9">
    <source>
        <dbReference type="EMBL" id="NWC81591.1"/>
    </source>
</evidence>
<dbReference type="Pfam" id="PF01266">
    <property type="entry name" value="DAO"/>
    <property type="match status" value="1"/>
</dbReference>
<reference evidence="9 10" key="1">
    <citation type="submission" date="2020-04" db="EMBL/GenBank/DDBJ databases">
        <title>Molecular characterization of pseudomonads from Agaricus bisporus reveal novel blotch 2 pathogens in Western Europe.</title>
        <authorList>
            <person name="Taparia T."/>
            <person name="Krijger M."/>
            <person name="Haynes E."/>
            <person name="Elpinstone J.G."/>
            <person name="Noble R."/>
            <person name="Van Der Wolf J."/>
        </authorList>
    </citation>
    <scope>NUCLEOTIDE SEQUENCE [LARGE SCALE GENOMIC DNA]</scope>
    <source>
        <strain evidence="9 10">P7765</strain>
    </source>
</reference>
<gene>
    <name evidence="9" type="primary">glpD</name>
    <name evidence="9" type="ORF">HX798_15020</name>
</gene>
<dbReference type="Pfam" id="PF16901">
    <property type="entry name" value="DAO_C"/>
    <property type="match status" value="1"/>
</dbReference>